<dbReference type="InterPro" id="IPR004122">
    <property type="entry name" value="BAF_prot"/>
</dbReference>
<reference evidence="5" key="3">
    <citation type="submission" date="2025-09" db="UniProtKB">
        <authorList>
            <consortium name="Ensembl"/>
        </authorList>
    </citation>
    <scope>IDENTIFICATION</scope>
</reference>
<dbReference type="Gene3D" id="1.10.150.40">
    <property type="entry name" value="Barrier-to-autointegration factor, BAF"/>
    <property type="match status" value="1"/>
</dbReference>
<dbReference type="InterPro" id="IPR051387">
    <property type="entry name" value="BAF"/>
</dbReference>
<name>A0A8C9TUL9_SCLFO</name>
<keyword evidence="2" id="KW-0539">Nucleus</keyword>
<proteinExistence type="predicted"/>
<dbReference type="GO" id="GO:0051276">
    <property type="term" value="P:chromosome organization"/>
    <property type="evidence" value="ECO:0007669"/>
    <property type="project" value="TreeGrafter"/>
</dbReference>
<evidence type="ECO:0000313" key="6">
    <source>
        <dbReference type="Proteomes" id="UP000694397"/>
    </source>
</evidence>
<dbReference type="Proteomes" id="UP000694397">
    <property type="component" value="Chromosome 21"/>
</dbReference>
<dbReference type="Ensembl" id="ENSSFOT00015072940.1">
    <property type="protein sequence ID" value="ENSSFOP00015051969.1"/>
    <property type="gene ID" value="ENSSFOG00015032485.1"/>
</dbReference>
<dbReference type="GO" id="GO:0003677">
    <property type="term" value="F:DNA binding"/>
    <property type="evidence" value="ECO:0007669"/>
    <property type="project" value="InterPro"/>
</dbReference>
<dbReference type="GeneTree" id="ENSGT00940000167655"/>
<evidence type="ECO:0000256" key="1">
    <source>
        <dbReference type="ARBA" id="ARBA00004123"/>
    </source>
</evidence>
<sequence>MFRAHKSYYWAYTHCDLVVKATSELRAKQMMNRLVVPAVFVPKITAPLGNMTSTSKKHRDFVAEPLGHKSVFVLPGIGKVLGERLVEKGFDKACMILGQFLLLRKNQALFCEWLKSTCGANRKQQEDCYAALLEWCYSFL</sequence>
<dbReference type="Pfam" id="PF02961">
    <property type="entry name" value="SAM_BAF"/>
    <property type="match status" value="1"/>
</dbReference>
<evidence type="ECO:0000256" key="4">
    <source>
        <dbReference type="ARBA" id="ARBA00079764"/>
    </source>
</evidence>
<dbReference type="GO" id="GO:0005634">
    <property type="term" value="C:nucleus"/>
    <property type="evidence" value="ECO:0007669"/>
    <property type="project" value="UniProtKB-SubCell"/>
</dbReference>
<dbReference type="FunFam" id="1.10.150.40:FF:000002">
    <property type="entry name" value="Barrier to autointegration factor 2"/>
    <property type="match status" value="1"/>
</dbReference>
<dbReference type="PANTHER" id="PTHR47507">
    <property type="entry name" value="BARRIER TO AUTOINTEGRATION FACTOR 2"/>
    <property type="match status" value="1"/>
</dbReference>
<protein>
    <recommendedName>
        <fullName evidence="3">Barrier-to-autointegration factor-like protein</fullName>
    </recommendedName>
    <alternativeName>
        <fullName evidence="4">Barrier-to-autointegration factor 2</fullName>
    </alternativeName>
</protein>
<organism evidence="5 6">
    <name type="scientific">Scleropages formosus</name>
    <name type="common">Asian bonytongue</name>
    <name type="synonym">Osteoglossum formosum</name>
    <dbReference type="NCBI Taxonomy" id="113540"/>
    <lineage>
        <taxon>Eukaryota</taxon>
        <taxon>Metazoa</taxon>
        <taxon>Chordata</taxon>
        <taxon>Craniata</taxon>
        <taxon>Vertebrata</taxon>
        <taxon>Euteleostomi</taxon>
        <taxon>Actinopterygii</taxon>
        <taxon>Neopterygii</taxon>
        <taxon>Teleostei</taxon>
        <taxon>Osteoglossocephala</taxon>
        <taxon>Osteoglossomorpha</taxon>
        <taxon>Osteoglossiformes</taxon>
        <taxon>Osteoglossidae</taxon>
        <taxon>Scleropages</taxon>
    </lineage>
</organism>
<dbReference type="SUPFAM" id="SSF47798">
    <property type="entry name" value="Barrier-to-autointegration factor, BAF"/>
    <property type="match status" value="1"/>
</dbReference>
<accession>A0A8C9TUL9</accession>
<dbReference type="InterPro" id="IPR036617">
    <property type="entry name" value="BAF_sf"/>
</dbReference>
<keyword evidence="6" id="KW-1185">Reference proteome</keyword>
<evidence type="ECO:0000256" key="2">
    <source>
        <dbReference type="ARBA" id="ARBA00023242"/>
    </source>
</evidence>
<comment type="subcellular location">
    <subcellularLocation>
        <location evidence="1">Nucleus</location>
    </subcellularLocation>
</comment>
<reference evidence="5" key="2">
    <citation type="submission" date="2025-08" db="UniProtKB">
        <authorList>
            <consortium name="Ensembl"/>
        </authorList>
    </citation>
    <scope>IDENTIFICATION</scope>
</reference>
<dbReference type="PANTHER" id="PTHR47507:SF5">
    <property type="entry name" value="BARRIER-TO-AUTOINTEGRATION FACTOR"/>
    <property type="match status" value="1"/>
</dbReference>
<evidence type="ECO:0000256" key="3">
    <source>
        <dbReference type="ARBA" id="ARBA00074730"/>
    </source>
</evidence>
<dbReference type="OrthoDB" id="9997163at2759"/>
<dbReference type="AlphaFoldDB" id="A0A8C9TUL9"/>
<dbReference type="GO" id="GO:0000793">
    <property type="term" value="C:condensed chromosome"/>
    <property type="evidence" value="ECO:0007669"/>
    <property type="project" value="TreeGrafter"/>
</dbReference>
<dbReference type="SMART" id="SM01023">
    <property type="entry name" value="BAF"/>
    <property type="match status" value="1"/>
</dbReference>
<evidence type="ECO:0000313" key="5">
    <source>
        <dbReference type="Ensembl" id="ENSSFOP00015051969.1"/>
    </source>
</evidence>
<reference evidence="5 6" key="1">
    <citation type="submission" date="2019-04" db="EMBL/GenBank/DDBJ databases">
        <authorList>
            <consortium name="Wellcome Sanger Institute Data Sharing"/>
        </authorList>
    </citation>
    <scope>NUCLEOTIDE SEQUENCE [LARGE SCALE GENOMIC DNA]</scope>
</reference>